<evidence type="ECO:0000256" key="1">
    <source>
        <dbReference type="ARBA" id="ARBA00007637"/>
    </source>
</evidence>
<dbReference type="InterPro" id="IPR001509">
    <property type="entry name" value="Epimerase_deHydtase"/>
</dbReference>
<dbReference type="Gene3D" id="3.40.50.720">
    <property type="entry name" value="NAD(P)-binding Rossmann-like Domain"/>
    <property type="match status" value="1"/>
</dbReference>
<dbReference type="Pfam" id="PF01370">
    <property type="entry name" value="Epimerase"/>
    <property type="match status" value="1"/>
</dbReference>
<dbReference type="OrthoDB" id="9811743at2"/>
<dbReference type="PANTHER" id="PTHR43000">
    <property type="entry name" value="DTDP-D-GLUCOSE 4,6-DEHYDRATASE-RELATED"/>
    <property type="match status" value="1"/>
</dbReference>
<gene>
    <name evidence="3" type="ORF">VN21_17705</name>
</gene>
<keyword evidence="4" id="KW-1185">Reference proteome</keyword>
<name>A0A0M3DE87_9FIRM</name>
<dbReference type="Proteomes" id="UP000034407">
    <property type="component" value="Unassembled WGS sequence"/>
</dbReference>
<dbReference type="EMBL" id="LBBT01000366">
    <property type="protein sequence ID" value="KKX99793.1"/>
    <property type="molecule type" value="Genomic_DNA"/>
</dbReference>
<comment type="similarity">
    <text evidence="1">Belongs to the NAD(P)-dependent epimerase/dehydratase family.</text>
</comment>
<sequence>MLSMEYINNKIKINEGTYFITGITGFIGSIIAKSIIKSDNYKNGKIKIIGLVRDIDKALDMYSNFNQSNLKFIKGDLINLDHIDLLAKNDISSIDYIFHCAAITKSSEMILRPVETADGIVLGTKHILNIAKKYNVSSMVYISSMEVYGVISSDGDRTDEKDTGTIDILSERSCYPLGKQMAEHYCFSYYKEYGIPVKIARLAQTFGEGTLKDDTRVFSQFAKCVIENKDIVLHTNGDSIGNYVESEDAVTALFILLNKGTNGEAYNIANEESTMTIFEMAELVANEISNRKIKVTFEIPESNIYGYAKKTELRLSSSKIMSLGWKPKYKMKDMYRRLISSFNS</sequence>
<dbReference type="RefSeq" id="WP_046824440.1">
    <property type="nucleotide sequence ID" value="NZ_LBBT01000366.1"/>
</dbReference>
<reference evidence="3 4" key="1">
    <citation type="submission" date="2015-04" db="EMBL/GenBank/DDBJ databases">
        <title>Microcin producing Clostridium sp. JC272T.</title>
        <authorList>
            <person name="Jyothsna T."/>
            <person name="Sasikala C."/>
            <person name="Ramana C."/>
        </authorList>
    </citation>
    <scope>NUCLEOTIDE SEQUENCE [LARGE SCALE GENOMIC DNA]</scope>
    <source>
        <strain evidence="3 4">JC272</strain>
    </source>
</reference>
<accession>A0A0M3DE87</accession>
<dbReference type="SUPFAM" id="SSF51735">
    <property type="entry name" value="NAD(P)-binding Rossmann-fold domains"/>
    <property type="match status" value="1"/>
</dbReference>
<comment type="caution">
    <text evidence="3">The sequence shown here is derived from an EMBL/GenBank/DDBJ whole genome shotgun (WGS) entry which is preliminary data.</text>
</comment>
<evidence type="ECO:0000259" key="2">
    <source>
        <dbReference type="Pfam" id="PF01370"/>
    </source>
</evidence>
<organism evidence="3 4">
    <name type="scientific">Paraclostridium benzoelyticum</name>
    <dbReference type="NCBI Taxonomy" id="1629550"/>
    <lineage>
        <taxon>Bacteria</taxon>
        <taxon>Bacillati</taxon>
        <taxon>Bacillota</taxon>
        <taxon>Clostridia</taxon>
        <taxon>Peptostreptococcales</taxon>
        <taxon>Peptostreptococcaceae</taxon>
        <taxon>Paraclostridium</taxon>
    </lineage>
</organism>
<feature type="domain" description="NAD-dependent epimerase/dehydratase" evidence="2">
    <location>
        <begin position="19"/>
        <end position="269"/>
    </location>
</feature>
<evidence type="ECO:0000313" key="4">
    <source>
        <dbReference type="Proteomes" id="UP000034407"/>
    </source>
</evidence>
<protein>
    <recommendedName>
        <fullName evidence="2">NAD-dependent epimerase/dehydratase domain-containing protein</fullName>
    </recommendedName>
</protein>
<dbReference type="AlphaFoldDB" id="A0A0M3DE87"/>
<evidence type="ECO:0000313" key="3">
    <source>
        <dbReference type="EMBL" id="KKX99793.1"/>
    </source>
</evidence>
<dbReference type="PATRIC" id="fig|1629550.3.peg.3104"/>
<dbReference type="InterPro" id="IPR036291">
    <property type="entry name" value="NAD(P)-bd_dom_sf"/>
</dbReference>
<proteinExistence type="inferred from homology"/>